<feature type="region of interest" description="Disordered" evidence="2">
    <location>
        <begin position="477"/>
        <end position="508"/>
    </location>
</feature>
<dbReference type="GO" id="GO:0016887">
    <property type="term" value="F:ATP hydrolysis activity"/>
    <property type="evidence" value="ECO:0007669"/>
    <property type="project" value="InterPro"/>
</dbReference>
<dbReference type="STRING" id="1480694.DC28_11350"/>
<feature type="domain" description="Rad50/SbcC-type AAA" evidence="3">
    <location>
        <begin position="6"/>
        <end position="312"/>
    </location>
</feature>
<feature type="region of interest" description="Disordered" evidence="2">
    <location>
        <begin position="770"/>
        <end position="789"/>
    </location>
</feature>
<dbReference type="AlphaFoldDB" id="A0A098QV16"/>
<feature type="compositionally biased region" description="Basic and acidic residues" evidence="2">
    <location>
        <begin position="484"/>
        <end position="508"/>
    </location>
</feature>
<feature type="coiled-coil region" evidence="1">
    <location>
        <begin position="239"/>
        <end position="325"/>
    </location>
</feature>
<dbReference type="Pfam" id="PF13558">
    <property type="entry name" value="SbcC_Walker_B"/>
    <property type="match status" value="1"/>
</dbReference>
<feature type="compositionally biased region" description="Polar residues" evidence="2">
    <location>
        <begin position="609"/>
        <end position="620"/>
    </location>
</feature>
<dbReference type="Pfam" id="PF13476">
    <property type="entry name" value="AAA_23"/>
    <property type="match status" value="1"/>
</dbReference>
<comment type="caution">
    <text evidence="4">The sequence shown here is derived from an EMBL/GenBank/DDBJ whole genome shotgun (WGS) entry which is preliminary data.</text>
</comment>
<protein>
    <recommendedName>
        <fullName evidence="3">Rad50/SbcC-type AAA domain-containing protein</fullName>
    </recommendedName>
</protein>
<dbReference type="EMBL" id="JNUP01000066">
    <property type="protein sequence ID" value="KGE71391.1"/>
    <property type="molecule type" value="Genomic_DNA"/>
</dbReference>
<feature type="region of interest" description="Disordered" evidence="2">
    <location>
        <begin position="586"/>
        <end position="627"/>
    </location>
</feature>
<feature type="region of interest" description="Disordered" evidence="2">
    <location>
        <begin position="520"/>
        <end position="539"/>
    </location>
</feature>
<evidence type="ECO:0000313" key="4">
    <source>
        <dbReference type="EMBL" id="KGE71391.1"/>
    </source>
</evidence>
<evidence type="ECO:0000256" key="1">
    <source>
        <dbReference type="SAM" id="Coils"/>
    </source>
</evidence>
<dbReference type="PANTHER" id="PTHR32114:SF2">
    <property type="entry name" value="ABC TRANSPORTER ABCH.3"/>
    <property type="match status" value="1"/>
</dbReference>
<feature type="region of interest" description="Disordered" evidence="2">
    <location>
        <begin position="835"/>
        <end position="858"/>
    </location>
</feature>
<organism evidence="4 5">
    <name type="scientific">Spirochaeta lutea</name>
    <dbReference type="NCBI Taxonomy" id="1480694"/>
    <lineage>
        <taxon>Bacteria</taxon>
        <taxon>Pseudomonadati</taxon>
        <taxon>Spirochaetota</taxon>
        <taxon>Spirochaetia</taxon>
        <taxon>Spirochaetales</taxon>
        <taxon>Spirochaetaceae</taxon>
        <taxon>Spirochaeta</taxon>
    </lineage>
</organism>
<dbReference type="RefSeq" id="WP_037548588.1">
    <property type="nucleotide sequence ID" value="NZ_JNUP01000066.1"/>
</dbReference>
<dbReference type="Gene3D" id="1.10.287.1490">
    <property type="match status" value="1"/>
</dbReference>
<sequence>MIPQHLTIQGLYSYKQAQHIDFSTLTKSEVFGIFGPVGSGKSTILEAVLFALYGKTERLSGNEKIGPNMINLSSQKLWIDFRFKHGTQEYRFTVENRRRKSKPEETESMTRHAYRLVAGSPSRSAQTSRDPENSQNHPIEDPTPAQHSPNTPRADLSTDLSTEHSAGASPNPSDFWEPMDTGEKSAPEVAEEILGLSYDAFRRTVIIPQGKFQEFLQLGQSERSKMLLELFNLDRFNLNRRAQVLRQRLEAQTKTLEKQLEEVGPATPQELEAITRSLAEKTREVAALEEQLTNLQTELNKARRFQELHRELEEKRRIQRSLDNQAPEMQTMEQTIARAEVWITKIQPLWERRESLDAELQAQHDQIRSLHTTLETLTKDIQELEGQLSPLAELQGRGAEIRREQEHLLRALEALDLHQRSTELHSKIHTLQTEIAPRAESLSELNVKLADLGTKVDQNLPRPSLIQTIQTWHTRTAEATRALQDQRSRRDRLDQEESERHREDEILRSDFSARLTGIASQLDPSTSPQSPVHPPSWDTLLQGYRDLETALRTRIQEETETAIRNQELQRIKGSLKEGDPCPVCGVPYHRGGHADTPGPAGTPERDIPNLTSGSPGQAASPTPPSPQLQELKEILTTFGEDCFQAAQANKTREDHSRQQHRELDSAMTALEGHLEELLRTPPPELPELPPDWQGLADPTTFPESMARLAVLQDQQQEALGQRTALDREKQHLTAELHRMEITLEQHRSALNETGETCRRLISQLPPRITDQLPQDLITPPGPDASKTLTHSKTSDAALEELREHLRAEADKTAEQLHTLETRLPELSRNLQAKKQDRAVLSERQQHLQTHAGSLESESADLSYQISRLSQEHHLSGHTLDDLRENPPDTQTLKAALERYHQESRQTDHRIAELLATLKGLPGEPRPLEELEALAGTAAARRDELLSDLGSLETTRKLTEDRLSRRTELQSQLNHALSRRDAAKVLANLLKGDAFLDFVAQTYLQDLVSRANRRFMELTRQSLELELGPKNEFLIRDLLHGGRLRSVKTLSGGQTFQAAFSLAIALADYLDHQGGGFFFMDEGFGSLDRDSLDIVFQSLRHLRRENRLVGIISHVEDLKQEIQTYLSIENDPKEGSIVSPSWE</sequence>
<accession>A0A098QV16</accession>
<feature type="compositionally biased region" description="Basic and acidic residues" evidence="2">
    <location>
        <begin position="835"/>
        <end position="845"/>
    </location>
</feature>
<evidence type="ECO:0000256" key="2">
    <source>
        <dbReference type="SAM" id="MobiDB-lite"/>
    </source>
</evidence>
<dbReference type="PANTHER" id="PTHR32114">
    <property type="entry name" value="ABC TRANSPORTER ABCH.3"/>
    <property type="match status" value="1"/>
</dbReference>
<keyword evidence="1" id="KW-0175">Coiled coil</keyword>
<feature type="compositionally biased region" description="Polar residues" evidence="2">
    <location>
        <begin position="846"/>
        <end position="858"/>
    </location>
</feature>
<feature type="region of interest" description="Disordered" evidence="2">
    <location>
        <begin position="95"/>
        <end position="186"/>
    </location>
</feature>
<dbReference type="OrthoDB" id="9795626at2"/>
<gene>
    <name evidence="4" type="ORF">DC28_11350</name>
</gene>
<reference evidence="4 5" key="1">
    <citation type="submission" date="2014-05" db="EMBL/GenBank/DDBJ databases">
        <title>De novo Genome Sequence of Spirocheata sp.</title>
        <authorList>
            <person name="Shivani Y."/>
            <person name="Subhash Y."/>
            <person name="Tushar L."/>
            <person name="Sasikala C."/>
            <person name="Ramana C.V."/>
        </authorList>
    </citation>
    <scope>NUCLEOTIDE SEQUENCE [LARGE SCALE GENOMIC DNA]</scope>
    <source>
        <strain evidence="4 5">JC230</strain>
    </source>
</reference>
<dbReference type="SUPFAM" id="SSF52540">
    <property type="entry name" value="P-loop containing nucleoside triphosphate hydrolases"/>
    <property type="match status" value="1"/>
</dbReference>
<name>A0A098QV16_9SPIO</name>
<proteinExistence type="predicted"/>
<keyword evidence="5" id="KW-1185">Reference proteome</keyword>
<dbReference type="InterPro" id="IPR027417">
    <property type="entry name" value="P-loop_NTPase"/>
</dbReference>
<dbReference type="InterPro" id="IPR038729">
    <property type="entry name" value="Rad50/SbcC_AAA"/>
</dbReference>
<dbReference type="eggNOG" id="COG0419">
    <property type="taxonomic scope" value="Bacteria"/>
</dbReference>
<feature type="compositionally biased region" description="Polar residues" evidence="2">
    <location>
        <begin position="121"/>
        <end position="137"/>
    </location>
</feature>
<feature type="compositionally biased region" description="Polar residues" evidence="2">
    <location>
        <begin position="520"/>
        <end position="530"/>
    </location>
</feature>
<evidence type="ECO:0000313" key="5">
    <source>
        <dbReference type="Proteomes" id="UP000029692"/>
    </source>
</evidence>
<dbReference type="GO" id="GO:0006302">
    <property type="term" value="P:double-strand break repair"/>
    <property type="evidence" value="ECO:0007669"/>
    <property type="project" value="InterPro"/>
</dbReference>
<evidence type="ECO:0000259" key="3">
    <source>
        <dbReference type="Pfam" id="PF13476"/>
    </source>
</evidence>
<dbReference type="Proteomes" id="UP000029692">
    <property type="component" value="Unassembled WGS sequence"/>
</dbReference>
<dbReference type="Gene3D" id="3.40.50.300">
    <property type="entry name" value="P-loop containing nucleotide triphosphate hydrolases"/>
    <property type="match status" value="3"/>
</dbReference>
<feature type="compositionally biased region" description="Polar residues" evidence="2">
    <location>
        <begin position="158"/>
        <end position="172"/>
    </location>
</feature>
<feature type="compositionally biased region" description="Basic and acidic residues" evidence="2">
    <location>
        <begin position="95"/>
        <end position="110"/>
    </location>
</feature>